<comment type="subunit">
    <text evidence="2 5">Homopentamer.</text>
</comment>
<dbReference type="GO" id="GO:0071973">
    <property type="term" value="P:bacterial-type flagellum-dependent cell motility"/>
    <property type="evidence" value="ECO:0007669"/>
    <property type="project" value="TreeGrafter"/>
</dbReference>
<comment type="caution">
    <text evidence="8">The sequence shown here is derived from an EMBL/GenBank/DDBJ whole genome shotgun (WGS) entry which is preliminary data.</text>
</comment>
<feature type="domain" description="Flagellar hook-associated protein 2 C-terminal" evidence="7">
    <location>
        <begin position="210"/>
        <end position="429"/>
    </location>
</feature>
<evidence type="ECO:0000313" key="8">
    <source>
        <dbReference type="EMBL" id="TDU31029.1"/>
    </source>
</evidence>
<organism evidence="8 9">
    <name type="scientific">Panacagrimonas perspica</name>
    <dbReference type="NCBI Taxonomy" id="381431"/>
    <lineage>
        <taxon>Bacteria</taxon>
        <taxon>Pseudomonadati</taxon>
        <taxon>Pseudomonadota</taxon>
        <taxon>Gammaproteobacteria</taxon>
        <taxon>Nevskiales</taxon>
        <taxon>Nevskiaceae</taxon>
        <taxon>Panacagrimonas</taxon>
    </lineage>
</organism>
<evidence type="ECO:0000256" key="3">
    <source>
        <dbReference type="ARBA" id="ARBA00023054"/>
    </source>
</evidence>
<evidence type="ECO:0000259" key="6">
    <source>
        <dbReference type="Pfam" id="PF02465"/>
    </source>
</evidence>
<dbReference type="InterPro" id="IPR003481">
    <property type="entry name" value="FliD_N"/>
</dbReference>
<dbReference type="AlphaFoldDB" id="A0A4R7PBP7"/>
<name>A0A4R7PBP7_9GAMM</name>
<comment type="subcellular location">
    <subcellularLocation>
        <location evidence="5">Secreted</location>
    </subcellularLocation>
    <subcellularLocation>
        <location evidence="5">Bacterial flagellum</location>
    </subcellularLocation>
</comment>
<keyword evidence="9" id="KW-1185">Reference proteome</keyword>
<sequence length="448" mass="45218">MAGITSSGGVLDVASLVSQLVSADRAPVENRLNLRESTAKTTLSALGIFKSAMSGFQSAVNALKGSSSGLGKLTAVSSTPTLFTATTGTGAVAGSFGVEVMQLARAGKIATGTYGSADAIVGSGTVTVSAGAESFDVVLTDGDNTLASLRDKINTAADNTGVSATILNETGGARLVLTSRLTGVANTVSLSSAAEVGGAAFVTTSSVQTALDAEVKIDGFAYTSASNTLDKAVDGVTFNLLKAEPGTVGTLDLSLDSGSSSQAVEALVKSYNALVATVATYSKYDASTKIAGPLMGDASVRSAMQQVRSVLGGSATGGDYSLLAQLGITTQPDGALKLDSGKLSNALRADPDGVKALFAGTDGYATRLSGLLDGVLGSGGRLEAGTKGLQARLEDISDRRDALDLRMQGLQRRYMAQFTALDSLLGQLSSTSNYLTQQLGNLPGAYRG</sequence>
<evidence type="ECO:0000259" key="7">
    <source>
        <dbReference type="Pfam" id="PF07195"/>
    </source>
</evidence>
<dbReference type="Pfam" id="PF02465">
    <property type="entry name" value="FliD_N"/>
    <property type="match status" value="1"/>
</dbReference>
<dbReference type="Pfam" id="PF07195">
    <property type="entry name" value="FliD_C"/>
    <property type="match status" value="1"/>
</dbReference>
<dbReference type="InterPro" id="IPR010810">
    <property type="entry name" value="Flagellin_hook_IN_motif"/>
</dbReference>
<accession>A0A4R7PBP7</accession>
<evidence type="ECO:0000256" key="5">
    <source>
        <dbReference type="RuleBase" id="RU362066"/>
    </source>
</evidence>
<keyword evidence="3" id="KW-0175">Coiled coil</keyword>
<keyword evidence="4 5" id="KW-0975">Bacterial flagellum</keyword>
<evidence type="ECO:0000256" key="1">
    <source>
        <dbReference type="ARBA" id="ARBA00009764"/>
    </source>
</evidence>
<dbReference type="GO" id="GO:0009424">
    <property type="term" value="C:bacterial-type flagellum hook"/>
    <property type="evidence" value="ECO:0007669"/>
    <property type="project" value="UniProtKB-UniRule"/>
</dbReference>
<gene>
    <name evidence="8" type="ORF">DFR24_0387</name>
</gene>
<comment type="similarity">
    <text evidence="1 5">Belongs to the FliD family.</text>
</comment>
<dbReference type="GO" id="GO:0005576">
    <property type="term" value="C:extracellular region"/>
    <property type="evidence" value="ECO:0007669"/>
    <property type="project" value="UniProtKB-SubCell"/>
</dbReference>
<evidence type="ECO:0000313" key="9">
    <source>
        <dbReference type="Proteomes" id="UP000295341"/>
    </source>
</evidence>
<proteinExistence type="inferred from homology"/>
<dbReference type="InterPro" id="IPR010809">
    <property type="entry name" value="FliD_C"/>
</dbReference>
<reference evidence="8 9" key="1">
    <citation type="submission" date="2019-03" db="EMBL/GenBank/DDBJ databases">
        <title>Genomic Encyclopedia of Type Strains, Phase IV (KMG-IV): sequencing the most valuable type-strain genomes for metagenomic binning, comparative biology and taxonomic classification.</title>
        <authorList>
            <person name="Goeker M."/>
        </authorList>
    </citation>
    <scope>NUCLEOTIDE SEQUENCE [LARGE SCALE GENOMIC DNA]</scope>
    <source>
        <strain evidence="8 9">DSM 26377</strain>
    </source>
</reference>
<dbReference type="PANTHER" id="PTHR30288">
    <property type="entry name" value="FLAGELLAR CAP/ASSEMBLY PROTEIN FLID"/>
    <property type="match status" value="1"/>
</dbReference>
<keyword evidence="5" id="KW-0964">Secreted</keyword>
<evidence type="ECO:0000256" key="4">
    <source>
        <dbReference type="ARBA" id="ARBA00023143"/>
    </source>
</evidence>
<dbReference type="OrthoDB" id="9810816at2"/>
<keyword evidence="8" id="KW-0282">Flagellum</keyword>
<keyword evidence="8" id="KW-0969">Cilium</keyword>
<dbReference type="GO" id="GO:0009421">
    <property type="term" value="C:bacterial-type flagellum filament cap"/>
    <property type="evidence" value="ECO:0007669"/>
    <property type="project" value="InterPro"/>
</dbReference>
<feature type="domain" description="Flagellar hook-associated protein 2 N-terminal" evidence="6">
    <location>
        <begin position="11"/>
        <end position="106"/>
    </location>
</feature>
<dbReference type="Proteomes" id="UP000295341">
    <property type="component" value="Unassembled WGS sequence"/>
</dbReference>
<dbReference type="EMBL" id="SOBT01000008">
    <property type="protein sequence ID" value="TDU31029.1"/>
    <property type="molecule type" value="Genomic_DNA"/>
</dbReference>
<comment type="function">
    <text evidence="5">Required for morphogenesis and for the elongation of the flagellar filament by facilitating polymerization of the flagellin monomers at the tip of growing filament. Forms a capping structure, which prevents flagellin subunits (transported through the central channel of the flagellum) from leaking out without polymerization at the distal end.</text>
</comment>
<dbReference type="Pfam" id="PF07196">
    <property type="entry name" value="Flagellin_IN"/>
    <property type="match status" value="1"/>
</dbReference>
<keyword evidence="8" id="KW-0966">Cell projection</keyword>
<dbReference type="InterPro" id="IPR040026">
    <property type="entry name" value="FliD"/>
</dbReference>
<dbReference type="PANTHER" id="PTHR30288:SF0">
    <property type="entry name" value="FLAGELLAR HOOK-ASSOCIATED PROTEIN 2"/>
    <property type="match status" value="1"/>
</dbReference>
<dbReference type="RefSeq" id="WP_133879654.1">
    <property type="nucleotide sequence ID" value="NZ_MWIN01000022.1"/>
</dbReference>
<protein>
    <recommendedName>
        <fullName evidence="5">Flagellar hook-associated protein 2</fullName>
        <shortName evidence="5">HAP2</shortName>
    </recommendedName>
    <alternativeName>
        <fullName evidence="5">Flagellar cap protein</fullName>
    </alternativeName>
</protein>
<dbReference type="GO" id="GO:0007155">
    <property type="term" value="P:cell adhesion"/>
    <property type="evidence" value="ECO:0007669"/>
    <property type="project" value="InterPro"/>
</dbReference>
<evidence type="ECO:0000256" key="2">
    <source>
        <dbReference type="ARBA" id="ARBA00011255"/>
    </source>
</evidence>